<dbReference type="EMBL" id="AP018106">
    <property type="protein sequence ID" value="BBB58185.1"/>
    <property type="molecule type" value="Genomic_DNA"/>
</dbReference>
<accession>A0A4P2V3E1</accession>
<sequence length="59" mass="7659">MKYYYNYINKYLINLKFYLNKYKKILKYNKLTYKKINIIYIQYKKYILIIKKLRYLNII</sequence>
<protein>
    <submittedName>
        <fullName evidence="1">Uncharacterized protein</fullName>
    </submittedName>
</protein>
<evidence type="ECO:0000313" key="1">
    <source>
        <dbReference type="EMBL" id="BBB58185.1"/>
    </source>
</evidence>
<name>A0A4P2V3E1_PLASM</name>
<organism evidence="1">
    <name type="scientific">Plasmodium simiovale</name>
    <dbReference type="NCBI Taxonomy" id="35085"/>
    <lineage>
        <taxon>Eukaryota</taxon>
        <taxon>Sar</taxon>
        <taxon>Alveolata</taxon>
        <taxon>Apicomplexa</taxon>
        <taxon>Aconoidasida</taxon>
        <taxon>Haemosporida</taxon>
        <taxon>Plasmodiidae</taxon>
        <taxon>Plasmodium</taxon>
        <taxon>Plasmodium (Plasmodium)</taxon>
    </lineage>
</organism>
<reference evidence="1" key="1">
    <citation type="journal article" date="2019" name="Sci. Rep.">
        <title>Apicoplast phylogeny reveals the position of Plasmodium vivax basal to the Asian primate malaria parasite clade.</title>
        <authorList>
            <person name="Arisue N."/>
            <person name="Hashimoto T."/>
            <person name="Kawai S."/>
            <person name="Honma H."/>
            <person name="Kume K."/>
            <person name="Horii T."/>
        </authorList>
    </citation>
    <scope>NUCLEOTIDE SEQUENCE</scope>
    <source>
        <strain evidence="1">ATCC 30104</strain>
    </source>
</reference>
<dbReference type="AlphaFoldDB" id="A0A4P2V3E1"/>
<proteinExistence type="predicted"/>